<dbReference type="AlphaFoldDB" id="A0A160PM56"/>
<dbReference type="PANTHER" id="PTHR43333:SF1">
    <property type="entry name" value="D-ISOMER SPECIFIC 2-HYDROXYACID DEHYDROGENASE NAD-BINDING DOMAIN-CONTAINING PROTEIN"/>
    <property type="match status" value="1"/>
</dbReference>
<dbReference type="SUPFAM" id="SSF51735">
    <property type="entry name" value="NAD(P)-binding Rossmann-fold domains"/>
    <property type="match status" value="1"/>
</dbReference>
<organism evidence="4 5">
    <name type="scientific">Corynebacterium suranareeae</name>
    <dbReference type="NCBI Taxonomy" id="2506452"/>
    <lineage>
        <taxon>Bacteria</taxon>
        <taxon>Bacillati</taxon>
        <taxon>Actinomycetota</taxon>
        <taxon>Actinomycetes</taxon>
        <taxon>Mycobacteriales</taxon>
        <taxon>Corynebacteriaceae</taxon>
        <taxon>Corynebacterium</taxon>
    </lineage>
</organism>
<evidence type="ECO:0000313" key="5">
    <source>
        <dbReference type="Proteomes" id="UP000218244"/>
    </source>
</evidence>
<feature type="domain" description="D-isomer specific 2-hydroxyacid dehydrogenase NAD-binding" evidence="3">
    <location>
        <begin position="118"/>
        <end position="286"/>
    </location>
</feature>
<dbReference type="EMBL" id="AP017369">
    <property type="protein sequence ID" value="BAU94346.1"/>
    <property type="molecule type" value="Genomic_DNA"/>
</dbReference>
<evidence type="ECO:0000256" key="1">
    <source>
        <dbReference type="ARBA" id="ARBA00023002"/>
    </source>
</evidence>
<dbReference type="GO" id="GO:0051287">
    <property type="term" value="F:NAD binding"/>
    <property type="evidence" value="ECO:0007669"/>
    <property type="project" value="InterPro"/>
</dbReference>
<name>A0A160PM56_9CORY</name>
<dbReference type="KEGG" id="csur:N24_0084"/>
<gene>
    <name evidence="4" type="ORF">N24_0084</name>
</gene>
<keyword evidence="5" id="KW-1185">Reference proteome</keyword>
<reference evidence="4 5" key="1">
    <citation type="submission" date="2016-02" db="EMBL/GenBank/DDBJ databases">
        <title>Corynebacterium glutamicum N24 whole genome sequencing project.</title>
        <authorList>
            <person name="Matsutani M."/>
            <person name="Nangtapong N."/>
            <person name="Yakushi T."/>
            <person name="Matsushita K."/>
        </authorList>
    </citation>
    <scope>NUCLEOTIDE SEQUENCE [LARGE SCALE GENOMIC DNA]</scope>
    <source>
        <strain evidence="4 5">N24</strain>
    </source>
</reference>
<dbReference type="Pfam" id="PF02826">
    <property type="entry name" value="2-Hacid_dh_C"/>
    <property type="match status" value="1"/>
</dbReference>
<dbReference type="GO" id="GO:0016491">
    <property type="term" value="F:oxidoreductase activity"/>
    <property type="evidence" value="ECO:0007669"/>
    <property type="project" value="UniProtKB-KW"/>
</dbReference>
<keyword evidence="2" id="KW-0520">NAD</keyword>
<dbReference type="CDD" id="cd12159">
    <property type="entry name" value="2-Hacid_dh_2"/>
    <property type="match status" value="1"/>
</dbReference>
<dbReference type="InterPro" id="IPR036291">
    <property type="entry name" value="NAD(P)-bd_dom_sf"/>
</dbReference>
<accession>A0A160PM56</accession>
<evidence type="ECO:0000313" key="4">
    <source>
        <dbReference type="EMBL" id="BAU94346.1"/>
    </source>
</evidence>
<proteinExistence type="predicted"/>
<keyword evidence="1" id="KW-0560">Oxidoreductase</keyword>
<dbReference type="Proteomes" id="UP000218244">
    <property type="component" value="Chromosome"/>
</dbReference>
<dbReference type="PANTHER" id="PTHR43333">
    <property type="entry name" value="2-HACID_DH_C DOMAIN-CONTAINING PROTEIN"/>
    <property type="match status" value="1"/>
</dbReference>
<dbReference type="Gene3D" id="3.40.50.720">
    <property type="entry name" value="NAD(P)-binding Rossmann-like Domain"/>
    <property type="match status" value="2"/>
</dbReference>
<sequence length="323" mass="34759">MKHSGVQNPTSHQQPILEPMKIFVGFGDYPLTTKALKEAGAEIVDSLEKAEGFVFTQTPGTEFPPLPDQVRWVQFPNAGLNAYFTAGQIDDKRRWSNASGVYGQQVAEAAMGLLLGLIHMHPTMVRADSWAPRSQVDQQTRWLDGATVAIVGAGGIGKHLAAMVKPFGAKSLAVSRTGNPTQDFDATAPISNLHQALADADHVVLCVPLTADTHHLIGQAELKAMKPTATLINVARGEVVDTKALVNALDAQEISGAGLDVTDPEPLPDGHPLWGRSNVIITPHVANTLTSMDRMLAPVVAENYRRFLAGEKMLTEVDIHKGY</sequence>
<dbReference type="InterPro" id="IPR006140">
    <property type="entry name" value="D-isomer_DH_NAD-bd"/>
</dbReference>
<evidence type="ECO:0000259" key="3">
    <source>
        <dbReference type="Pfam" id="PF02826"/>
    </source>
</evidence>
<protein>
    <submittedName>
        <fullName evidence="4">Phosphoglycerate dehydrogenase</fullName>
    </submittedName>
</protein>
<evidence type="ECO:0000256" key="2">
    <source>
        <dbReference type="ARBA" id="ARBA00023027"/>
    </source>
</evidence>